<evidence type="ECO:0000313" key="3">
    <source>
        <dbReference type="Proteomes" id="UP000289660"/>
    </source>
</evidence>
<feature type="transmembrane region" description="Helical" evidence="1">
    <location>
        <begin position="38"/>
        <end position="60"/>
    </location>
</feature>
<comment type="caution">
    <text evidence="2">The sequence shown here is derived from an EMBL/GenBank/DDBJ whole genome shotgun (WGS) entry which is preliminary data.</text>
</comment>
<dbReference type="RefSeq" id="WP_242028749.1">
    <property type="nucleotide sequence ID" value="NZ_BIFY01000001.1"/>
</dbReference>
<keyword evidence="1" id="KW-0812">Transmembrane</keyword>
<gene>
    <name evidence="2" type="ORF">MiAbB_00115</name>
</gene>
<dbReference type="AlphaFoldDB" id="A0A402D7P3"/>
<name>A0A402D7P3_MICAE</name>
<keyword evidence="1" id="KW-1133">Transmembrane helix</keyword>
<evidence type="ECO:0000313" key="2">
    <source>
        <dbReference type="EMBL" id="GCE58210.1"/>
    </source>
</evidence>
<accession>A0A402D7P3</accession>
<protein>
    <submittedName>
        <fullName evidence="2">Uncharacterized protein</fullName>
    </submittedName>
</protein>
<dbReference type="EMBL" id="BIFY01000001">
    <property type="protein sequence ID" value="GCE58210.1"/>
    <property type="molecule type" value="Genomic_DNA"/>
</dbReference>
<reference evidence="3" key="1">
    <citation type="submission" date="2018-12" db="EMBL/GenBank/DDBJ databases">
        <title>Genome sequence of Microcystis aeruginosa NIES-4285.</title>
        <authorList>
            <person name="Tanabe Y."/>
        </authorList>
    </citation>
    <scope>NUCLEOTIDE SEQUENCE [LARGE SCALE GENOMIC DNA]</scope>
    <source>
        <strain evidence="3">NIES-4285</strain>
    </source>
</reference>
<proteinExistence type="predicted"/>
<evidence type="ECO:0000256" key="1">
    <source>
        <dbReference type="SAM" id="Phobius"/>
    </source>
</evidence>
<organism evidence="2 3">
    <name type="scientific">Microcystis aeruginosa NIES-4285</name>
    <dbReference type="NCBI Taxonomy" id="2497681"/>
    <lineage>
        <taxon>Bacteria</taxon>
        <taxon>Bacillati</taxon>
        <taxon>Cyanobacteriota</taxon>
        <taxon>Cyanophyceae</taxon>
        <taxon>Oscillatoriophycideae</taxon>
        <taxon>Chroococcales</taxon>
        <taxon>Microcystaceae</taxon>
        <taxon>Microcystis</taxon>
    </lineage>
</organism>
<dbReference type="Proteomes" id="UP000289660">
    <property type="component" value="Unassembled WGS sequence"/>
</dbReference>
<keyword evidence="1" id="KW-0472">Membrane</keyword>
<sequence>MPLKKTVGQLTKIQLPLRRLRPLRFSGSLRIRENSLTLFLFFSLFTLILYFFFFLFFPALRRVDFFEKMALMLNFIKAMKELSVISWEGGVILWAVKLLKKPATTMSALVKPSSLIPKGLRVQQINNLTLFKFTDELGDRMQTLLDKKKADDLTPEEVLELEAIGELDQIFSYINAVIAARVNGHS</sequence>